<gene>
    <name evidence="3" type="ORF">LXT13_07395</name>
</gene>
<keyword evidence="4" id="KW-1185">Reference proteome</keyword>
<comment type="caution">
    <text evidence="3">The sequence shown here is derived from an EMBL/GenBank/DDBJ whole genome shotgun (WGS) entry which is preliminary data.</text>
</comment>
<dbReference type="RefSeq" id="WP_233371177.1">
    <property type="nucleotide sequence ID" value="NZ_JAJTWU010000002.1"/>
</dbReference>
<feature type="transmembrane region" description="Helical" evidence="2">
    <location>
        <begin position="292"/>
        <end position="312"/>
    </location>
</feature>
<keyword evidence="2" id="KW-0812">Transmembrane</keyword>
<keyword evidence="2" id="KW-1133">Transmembrane helix</keyword>
<evidence type="ECO:0000256" key="2">
    <source>
        <dbReference type="SAM" id="Phobius"/>
    </source>
</evidence>
<evidence type="ECO:0000313" key="3">
    <source>
        <dbReference type="EMBL" id="MCE4554271.1"/>
    </source>
</evidence>
<feature type="region of interest" description="Disordered" evidence="1">
    <location>
        <begin position="320"/>
        <end position="340"/>
    </location>
</feature>
<dbReference type="EMBL" id="JAJTWU010000002">
    <property type="protein sequence ID" value="MCE4554271.1"/>
    <property type="molecule type" value="Genomic_DNA"/>
</dbReference>
<protein>
    <recommendedName>
        <fullName evidence="5">Fimbrial assembly protein</fullName>
    </recommendedName>
</protein>
<evidence type="ECO:0000256" key="1">
    <source>
        <dbReference type="SAM" id="MobiDB-lite"/>
    </source>
</evidence>
<sequence length="450" mass="48232">MSRAEPRRPAASLVLVVQAHQVTFGVRDVRSGGWAQLGGEPMPPAGLPRLVNLGTALAAVAQRLREGGAAVGEVRAVVSDTWLATVAIPWAHELLQTRQAFAYATQLMDEAGFEDAAGDAMRIDDAPYGLPRIAVSYPRALLAALDACAQAMSCRVTSVLPLSQALWRAGRGGRPVALRTDDEVILVTGTTRLEAVTTRMRPDDRPLDRTDLDRLWARQMLRAPLEAGTKPRLLDLGPAGHVVPVLSGSWEPLLLVRDGVEAPVLLDVTVQAQRQRGDALDAVPASLRPGGAAVAVLATLAAFAMVLAWSAWQSQQEAMQLARQAEQRSRPPAPRPAPRTLDKEKLLRQQAIDAAAQQLDAPFHALLKALQPARDIQVAVLGVDFTAAGGNGSGRMVLMAEAASALDMTRYVSFIDGRRPLGEAYMTHHEQVPVAGGTGYRFTLEVAWSK</sequence>
<dbReference type="Proteomes" id="UP001200741">
    <property type="component" value="Unassembled WGS sequence"/>
</dbReference>
<name>A0ABS8XUH3_9BURK</name>
<evidence type="ECO:0008006" key="5">
    <source>
        <dbReference type="Google" id="ProtNLM"/>
    </source>
</evidence>
<proteinExistence type="predicted"/>
<accession>A0ABS8XUH3</accession>
<organism evidence="3 4">
    <name type="scientific">Pelomonas cellulosilytica</name>
    <dbReference type="NCBI Taxonomy" id="2906762"/>
    <lineage>
        <taxon>Bacteria</taxon>
        <taxon>Pseudomonadati</taxon>
        <taxon>Pseudomonadota</taxon>
        <taxon>Betaproteobacteria</taxon>
        <taxon>Burkholderiales</taxon>
        <taxon>Sphaerotilaceae</taxon>
        <taxon>Roseateles</taxon>
    </lineage>
</organism>
<evidence type="ECO:0000313" key="4">
    <source>
        <dbReference type="Proteomes" id="UP001200741"/>
    </source>
</evidence>
<keyword evidence="2" id="KW-0472">Membrane</keyword>
<reference evidence="3 4" key="1">
    <citation type="submission" date="2021-12" db="EMBL/GenBank/DDBJ databases">
        <title>Genome seq of P8.</title>
        <authorList>
            <person name="Seo T."/>
        </authorList>
    </citation>
    <scope>NUCLEOTIDE SEQUENCE [LARGE SCALE GENOMIC DNA]</scope>
    <source>
        <strain evidence="3 4">P8</strain>
    </source>
</reference>